<dbReference type="EMBL" id="CM042037">
    <property type="protein sequence ID" value="KAI3742306.1"/>
    <property type="molecule type" value="Genomic_DNA"/>
</dbReference>
<organism evidence="1 2">
    <name type="scientific">Smallanthus sonchifolius</name>
    <dbReference type="NCBI Taxonomy" id="185202"/>
    <lineage>
        <taxon>Eukaryota</taxon>
        <taxon>Viridiplantae</taxon>
        <taxon>Streptophyta</taxon>
        <taxon>Embryophyta</taxon>
        <taxon>Tracheophyta</taxon>
        <taxon>Spermatophyta</taxon>
        <taxon>Magnoliopsida</taxon>
        <taxon>eudicotyledons</taxon>
        <taxon>Gunneridae</taxon>
        <taxon>Pentapetalae</taxon>
        <taxon>asterids</taxon>
        <taxon>campanulids</taxon>
        <taxon>Asterales</taxon>
        <taxon>Asteraceae</taxon>
        <taxon>Asteroideae</taxon>
        <taxon>Heliantheae alliance</taxon>
        <taxon>Millerieae</taxon>
        <taxon>Smallanthus</taxon>
    </lineage>
</organism>
<name>A0ACB9D717_9ASTR</name>
<gene>
    <name evidence="1" type="ORF">L1987_59986</name>
</gene>
<reference evidence="2" key="1">
    <citation type="journal article" date="2022" name="Mol. Ecol. Resour.">
        <title>The genomes of chicory, endive, great burdock and yacon provide insights into Asteraceae palaeo-polyploidization history and plant inulin production.</title>
        <authorList>
            <person name="Fan W."/>
            <person name="Wang S."/>
            <person name="Wang H."/>
            <person name="Wang A."/>
            <person name="Jiang F."/>
            <person name="Liu H."/>
            <person name="Zhao H."/>
            <person name="Xu D."/>
            <person name="Zhang Y."/>
        </authorList>
    </citation>
    <scope>NUCLEOTIDE SEQUENCE [LARGE SCALE GENOMIC DNA]</scope>
    <source>
        <strain evidence="2">cv. Yunnan</strain>
    </source>
</reference>
<evidence type="ECO:0000313" key="1">
    <source>
        <dbReference type="EMBL" id="KAI3742306.1"/>
    </source>
</evidence>
<reference evidence="1 2" key="2">
    <citation type="journal article" date="2022" name="Mol. Ecol. Resour.">
        <title>The genomes of chicory, endive, great burdock and yacon provide insights into Asteraceae paleo-polyploidization history and plant inulin production.</title>
        <authorList>
            <person name="Fan W."/>
            <person name="Wang S."/>
            <person name="Wang H."/>
            <person name="Wang A."/>
            <person name="Jiang F."/>
            <person name="Liu H."/>
            <person name="Zhao H."/>
            <person name="Xu D."/>
            <person name="Zhang Y."/>
        </authorList>
    </citation>
    <scope>NUCLEOTIDE SEQUENCE [LARGE SCALE GENOMIC DNA]</scope>
    <source>
        <strain evidence="2">cv. Yunnan</strain>
        <tissue evidence="1">Leaves</tissue>
    </source>
</reference>
<keyword evidence="2" id="KW-1185">Reference proteome</keyword>
<accession>A0ACB9D717</accession>
<protein>
    <submittedName>
        <fullName evidence="1">Uncharacterized protein</fullName>
    </submittedName>
</protein>
<dbReference type="Proteomes" id="UP001056120">
    <property type="component" value="Linkage Group LG20"/>
</dbReference>
<evidence type="ECO:0000313" key="2">
    <source>
        <dbReference type="Proteomes" id="UP001056120"/>
    </source>
</evidence>
<proteinExistence type="predicted"/>
<comment type="caution">
    <text evidence="1">The sequence shown here is derived from an EMBL/GenBank/DDBJ whole genome shotgun (WGS) entry which is preliminary data.</text>
</comment>
<sequence>MNMEIKWKTSWANAVRKKASPIRAAGTGKVNPLPVSGAGEGASASAKTEEANTAMKKQNKVDLVVLICAILLMTELAMRFGRRYAGGVVYIDR</sequence>